<dbReference type="InterPro" id="IPR000014">
    <property type="entry name" value="PAS"/>
</dbReference>
<evidence type="ECO:0000256" key="9">
    <source>
        <dbReference type="ARBA" id="ARBA00023012"/>
    </source>
</evidence>
<dbReference type="InterPro" id="IPR004358">
    <property type="entry name" value="Sig_transdc_His_kin-like_C"/>
</dbReference>
<proteinExistence type="predicted"/>
<dbReference type="SUPFAM" id="SSF55785">
    <property type="entry name" value="PYP-like sensor domain (PAS domain)"/>
    <property type="match status" value="2"/>
</dbReference>
<dbReference type="SMART" id="SM00086">
    <property type="entry name" value="PAC"/>
    <property type="match status" value="2"/>
</dbReference>
<dbReference type="SMART" id="SM00387">
    <property type="entry name" value="HATPase_c"/>
    <property type="match status" value="1"/>
</dbReference>
<dbReference type="InterPro" id="IPR003661">
    <property type="entry name" value="HisK_dim/P_dom"/>
</dbReference>
<evidence type="ECO:0000256" key="6">
    <source>
        <dbReference type="ARBA" id="ARBA00022777"/>
    </source>
</evidence>
<dbReference type="Pfam" id="PF00512">
    <property type="entry name" value="HisKA"/>
    <property type="match status" value="1"/>
</dbReference>
<dbReference type="CDD" id="cd00082">
    <property type="entry name" value="HisKA"/>
    <property type="match status" value="1"/>
</dbReference>
<feature type="domain" description="Histidine kinase" evidence="11">
    <location>
        <begin position="275"/>
        <end position="480"/>
    </location>
</feature>
<keyword evidence="4" id="KW-0808">Transferase</keyword>
<dbReference type="GO" id="GO:0005524">
    <property type="term" value="F:ATP binding"/>
    <property type="evidence" value="ECO:0007669"/>
    <property type="project" value="UniProtKB-KW"/>
</dbReference>
<evidence type="ECO:0000256" key="2">
    <source>
        <dbReference type="ARBA" id="ARBA00012438"/>
    </source>
</evidence>
<dbReference type="Pfam" id="PF13188">
    <property type="entry name" value="PAS_8"/>
    <property type="match status" value="1"/>
</dbReference>
<dbReference type="EMBL" id="JALIRP010000001">
    <property type="protein sequence ID" value="MCJ8010869.1"/>
    <property type="molecule type" value="Genomic_DNA"/>
</dbReference>
<evidence type="ECO:0000256" key="3">
    <source>
        <dbReference type="ARBA" id="ARBA00022553"/>
    </source>
</evidence>
<comment type="caution">
    <text evidence="13">The sequence shown here is derived from an EMBL/GenBank/DDBJ whole genome shotgun (WGS) entry which is preliminary data.</text>
</comment>
<dbReference type="Gene3D" id="1.10.287.130">
    <property type="match status" value="1"/>
</dbReference>
<feature type="domain" description="PAC" evidence="12">
    <location>
        <begin position="79"/>
        <end position="131"/>
    </location>
</feature>
<dbReference type="InterPro" id="IPR001610">
    <property type="entry name" value="PAC"/>
</dbReference>
<evidence type="ECO:0000256" key="1">
    <source>
        <dbReference type="ARBA" id="ARBA00000085"/>
    </source>
</evidence>
<keyword evidence="3" id="KW-0597">Phosphoprotein</keyword>
<evidence type="ECO:0000256" key="7">
    <source>
        <dbReference type="ARBA" id="ARBA00022840"/>
    </source>
</evidence>
<dbReference type="AlphaFoldDB" id="A0A9X1WL40"/>
<evidence type="ECO:0000259" key="12">
    <source>
        <dbReference type="PROSITE" id="PS50113"/>
    </source>
</evidence>
<feature type="coiled-coil region" evidence="10">
    <location>
        <begin position="122"/>
        <end position="149"/>
    </location>
</feature>
<accession>A0A9X1WL40</accession>
<dbReference type="GO" id="GO:0000155">
    <property type="term" value="F:phosphorelay sensor kinase activity"/>
    <property type="evidence" value="ECO:0007669"/>
    <property type="project" value="InterPro"/>
</dbReference>
<dbReference type="Proteomes" id="UP001139347">
    <property type="component" value="Unassembled WGS sequence"/>
</dbReference>
<gene>
    <name evidence="13" type="ORF">MUG84_03805</name>
</gene>
<dbReference type="PROSITE" id="PS50113">
    <property type="entry name" value="PAC"/>
    <property type="match status" value="1"/>
</dbReference>
<dbReference type="FunFam" id="1.10.287.130:FF:000040">
    <property type="entry name" value="PAS domain-containing sensor histidine kinase"/>
    <property type="match status" value="1"/>
</dbReference>
<dbReference type="PROSITE" id="PS50109">
    <property type="entry name" value="HIS_KIN"/>
    <property type="match status" value="1"/>
</dbReference>
<name>A0A9X1WL40_9BACL</name>
<dbReference type="EC" id="2.7.13.3" evidence="2"/>
<dbReference type="Gene3D" id="3.30.565.10">
    <property type="entry name" value="Histidine kinase-like ATPase, C-terminal domain"/>
    <property type="match status" value="1"/>
</dbReference>
<dbReference type="SMART" id="SM00388">
    <property type="entry name" value="HisKA"/>
    <property type="match status" value="1"/>
</dbReference>
<evidence type="ECO:0000313" key="14">
    <source>
        <dbReference type="Proteomes" id="UP001139347"/>
    </source>
</evidence>
<dbReference type="SUPFAM" id="SSF55874">
    <property type="entry name" value="ATPase domain of HSP90 chaperone/DNA topoisomerase II/histidine kinase"/>
    <property type="match status" value="1"/>
</dbReference>
<dbReference type="PANTHER" id="PTHR43065">
    <property type="entry name" value="SENSOR HISTIDINE KINASE"/>
    <property type="match status" value="1"/>
</dbReference>
<dbReference type="InterPro" id="IPR036890">
    <property type="entry name" value="HATPase_C_sf"/>
</dbReference>
<dbReference type="Gene3D" id="3.30.450.20">
    <property type="entry name" value="PAS domain"/>
    <property type="match status" value="2"/>
</dbReference>
<dbReference type="SMART" id="SM00091">
    <property type="entry name" value="PAS"/>
    <property type="match status" value="2"/>
</dbReference>
<keyword evidence="7 13" id="KW-0067">ATP-binding</keyword>
<keyword evidence="8" id="KW-0749">Sporulation</keyword>
<dbReference type="RefSeq" id="WP_244720280.1">
    <property type="nucleotide sequence ID" value="NZ_JALIRP010000001.1"/>
</dbReference>
<dbReference type="PRINTS" id="PR00344">
    <property type="entry name" value="BCTRLSENSOR"/>
</dbReference>
<evidence type="ECO:0000259" key="11">
    <source>
        <dbReference type="PROSITE" id="PS50109"/>
    </source>
</evidence>
<comment type="catalytic activity">
    <reaction evidence="1">
        <text>ATP + protein L-histidine = ADP + protein N-phospho-L-histidine.</text>
        <dbReference type="EC" id="2.7.13.3"/>
    </reaction>
</comment>
<dbReference type="CDD" id="cd00130">
    <property type="entry name" value="PAS"/>
    <property type="match status" value="1"/>
</dbReference>
<evidence type="ECO:0000256" key="4">
    <source>
        <dbReference type="ARBA" id="ARBA00022679"/>
    </source>
</evidence>
<reference evidence="13" key="1">
    <citation type="submission" date="2022-04" db="EMBL/GenBank/DDBJ databases">
        <title>Paenibacillus mangrovi sp. nov., a novel endophytic bacterium isolated from bark of Kandelia candel.</title>
        <authorList>
            <person name="Tuo L."/>
        </authorList>
    </citation>
    <scope>NUCLEOTIDE SEQUENCE</scope>
    <source>
        <strain evidence="13">KQZ6P-2</strain>
    </source>
</reference>
<dbReference type="GO" id="GO:0030435">
    <property type="term" value="P:sporulation resulting in formation of a cellular spore"/>
    <property type="evidence" value="ECO:0007669"/>
    <property type="project" value="UniProtKB-KW"/>
</dbReference>
<keyword evidence="6" id="KW-0418">Kinase</keyword>
<dbReference type="NCBIfam" id="TIGR00229">
    <property type="entry name" value="sensory_box"/>
    <property type="match status" value="2"/>
</dbReference>
<organism evidence="13 14">
    <name type="scientific">Paenibacillus mangrovi</name>
    <dbReference type="NCBI Taxonomy" id="2931978"/>
    <lineage>
        <taxon>Bacteria</taxon>
        <taxon>Bacillati</taxon>
        <taxon>Bacillota</taxon>
        <taxon>Bacilli</taxon>
        <taxon>Bacillales</taxon>
        <taxon>Paenibacillaceae</taxon>
        <taxon>Paenibacillus</taxon>
    </lineage>
</organism>
<keyword evidence="14" id="KW-1185">Reference proteome</keyword>
<protein>
    <recommendedName>
        <fullName evidence="2">histidine kinase</fullName>
        <ecNumber evidence="2">2.7.13.3</ecNumber>
    </recommendedName>
</protein>
<dbReference type="Pfam" id="PF02518">
    <property type="entry name" value="HATPase_c"/>
    <property type="match status" value="1"/>
</dbReference>
<dbReference type="InterPro" id="IPR036097">
    <property type="entry name" value="HisK_dim/P_sf"/>
</dbReference>
<evidence type="ECO:0000313" key="13">
    <source>
        <dbReference type="EMBL" id="MCJ8010869.1"/>
    </source>
</evidence>
<dbReference type="SUPFAM" id="SSF47384">
    <property type="entry name" value="Homodimeric domain of signal transducing histidine kinase"/>
    <property type="match status" value="1"/>
</dbReference>
<dbReference type="InterPro" id="IPR035965">
    <property type="entry name" value="PAS-like_dom_sf"/>
</dbReference>
<keyword evidence="9" id="KW-0902">Two-component regulatory system</keyword>
<keyword evidence="10" id="KW-0175">Coiled coil</keyword>
<sequence>MLRDYVQNYDPIFQHAVLGMAYISLHGTFIKINSALCDLLGHSQHEQGSTAQLDIFYQHMLSVIVKYGESLQSEHLAYVSIEQSIQCRDGRQLQVTIHLTIIHNDDSMPVHYLAQFEDHTRRSELESKLHMTENILRDIQNSYQQLLEKMPLAVLITKKGVVQYVNPAALRLVNAKEKSEVLGISTDTVVDISYHEALKERRRSFAEHQLLHPITYLINCLDGQQKLVDGFTLILSYEGETAAIGVFMDVTEQREKEEYMMQSERLTMAGQLAAGIAHEIRNPLTSINGFMKLMRSSKQSSETYFDIIESELKRIELIVNELLVLSKPQRNHTSKPLNVLPILDQVITLMKVQSALKNIEIIFNGPDAPLWIMGEINQLKQVFINLLRNGIDAMSSTGTIYVSVDSNDQEVLISVEDEGIGMTSEQIQKLGQPFFTTKETGTGLGYMITQNIIHNHSGSIQIESVPEQGTTFTVKLPKISKPED</sequence>
<dbReference type="InterPro" id="IPR005467">
    <property type="entry name" value="His_kinase_dom"/>
</dbReference>
<dbReference type="InterPro" id="IPR003594">
    <property type="entry name" value="HATPase_dom"/>
</dbReference>
<keyword evidence="5" id="KW-0547">Nucleotide-binding</keyword>
<evidence type="ECO:0000256" key="10">
    <source>
        <dbReference type="SAM" id="Coils"/>
    </source>
</evidence>
<evidence type="ECO:0000256" key="5">
    <source>
        <dbReference type="ARBA" id="ARBA00022741"/>
    </source>
</evidence>
<dbReference type="InterPro" id="IPR000700">
    <property type="entry name" value="PAS-assoc_C"/>
</dbReference>
<evidence type="ECO:0000256" key="8">
    <source>
        <dbReference type="ARBA" id="ARBA00022969"/>
    </source>
</evidence>
<dbReference type="PANTHER" id="PTHR43065:SF34">
    <property type="entry name" value="SPORULATION KINASE A"/>
    <property type="match status" value="1"/>
</dbReference>